<organism evidence="1 2">
    <name type="scientific">Bradyrhizobium guangdongense</name>
    <dbReference type="NCBI Taxonomy" id="1325090"/>
    <lineage>
        <taxon>Bacteria</taxon>
        <taxon>Pseudomonadati</taxon>
        <taxon>Pseudomonadota</taxon>
        <taxon>Alphaproteobacteria</taxon>
        <taxon>Hyphomicrobiales</taxon>
        <taxon>Nitrobacteraceae</taxon>
        <taxon>Bradyrhizobium</taxon>
    </lineage>
</organism>
<evidence type="ECO:0000313" key="1">
    <source>
        <dbReference type="EMBL" id="GGI34131.1"/>
    </source>
</evidence>
<evidence type="ECO:0000313" key="2">
    <source>
        <dbReference type="Proteomes" id="UP000625079"/>
    </source>
</evidence>
<dbReference type="AlphaFoldDB" id="A0AA88BCS7"/>
<dbReference type="Proteomes" id="UP000625079">
    <property type="component" value="Unassembled WGS sequence"/>
</dbReference>
<sequence>MGWLSMATRKELTAAAGARYRRSDRAKKTRILDEFVDITGFHRKQAMRLLRGEEDARPSRRARRRMYNEVEHNALVLLWEASDRICGKRLKALMPALIEAMERHGHLDLTPEIRDKLLAMSAATIDRALVGVREGLGRKRRRLSSDVRI</sequence>
<reference evidence="1" key="2">
    <citation type="submission" date="2022-12" db="EMBL/GenBank/DDBJ databases">
        <authorList>
            <person name="Sun Q."/>
            <person name="Zhou Y."/>
        </authorList>
    </citation>
    <scope>NUCLEOTIDE SEQUENCE</scope>
    <source>
        <strain evidence="1">CGMCC 1.15034</strain>
    </source>
</reference>
<protein>
    <submittedName>
        <fullName evidence="1">Uncharacterized protein</fullName>
    </submittedName>
</protein>
<proteinExistence type="predicted"/>
<dbReference type="EMBL" id="BMHC01000039">
    <property type="protein sequence ID" value="GGI34131.1"/>
    <property type="molecule type" value="Genomic_DNA"/>
</dbReference>
<accession>A0AA88BCS7</accession>
<name>A0AA88BCS7_9BRAD</name>
<comment type="caution">
    <text evidence="1">The sequence shown here is derived from an EMBL/GenBank/DDBJ whole genome shotgun (WGS) entry which is preliminary data.</text>
</comment>
<gene>
    <name evidence="1" type="ORF">GCM10010987_77880</name>
</gene>
<reference evidence="1" key="1">
    <citation type="journal article" date="2014" name="Int. J. Syst. Evol. Microbiol.">
        <title>Complete genome sequence of Corynebacterium casei LMG S-19264T (=DSM 44701T), isolated from a smear-ripened cheese.</title>
        <authorList>
            <consortium name="US DOE Joint Genome Institute (JGI-PGF)"/>
            <person name="Walter F."/>
            <person name="Albersmeier A."/>
            <person name="Kalinowski J."/>
            <person name="Ruckert C."/>
        </authorList>
    </citation>
    <scope>NUCLEOTIDE SEQUENCE</scope>
    <source>
        <strain evidence="1">CGMCC 1.15034</strain>
    </source>
</reference>